<accession>A0A1D6P0V0</accession>
<feature type="region of interest" description="Disordered" evidence="1">
    <location>
        <begin position="26"/>
        <end position="146"/>
    </location>
</feature>
<feature type="compositionally biased region" description="Basic residues" evidence="1">
    <location>
        <begin position="123"/>
        <end position="139"/>
    </location>
</feature>
<organism evidence="2">
    <name type="scientific">Zea mays</name>
    <name type="common">Maize</name>
    <dbReference type="NCBI Taxonomy" id="4577"/>
    <lineage>
        <taxon>Eukaryota</taxon>
        <taxon>Viridiplantae</taxon>
        <taxon>Streptophyta</taxon>
        <taxon>Embryophyta</taxon>
        <taxon>Tracheophyta</taxon>
        <taxon>Spermatophyta</taxon>
        <taxon>Magnoliopsida</taxon>
        <taxon>Liliopsida</taxon>
        <taxon>Poales</taxon>
        <taxon>Poaceae</taxon>
        <taxon>PACMAD clade</taxon>
        <taxon>Panicoideae</taxon>
        <taxon>Andropogonodae</taxon>
        <taxon>Andropogoneae</taxon>
        <taxon>Tripsacinae</taxon>
        <taxon>Zea</taxon>
    </lineage>
</organism>
<name>A0A1D6P0V0_MAIZE</name>
<sequence length="146" mass="16569">MLNERTALTSCSRARLFHLLAFTPRRHRRRRRRRRKRRCSTSTCSAPTRAATWTLFASPSAVGLPPSSSSTRSSPSTRHGTKGSSSWIRSGRSSTLPARRSASSKPTASKKRKRRSSWIAQTKLRKGWQPKKLRCRRPRAPSTPRS</sequence>
<dbReference type="EMBL" id="CM000785">
    <property type="protein sequence ID" value="AQL03707.1"/>
    <property type="molecule type" value="Genomic_DNA"/>
</dbReference>
<evidence type="ECO:0000256" key="1">
    <source>
        <dbReference type="SAM" id="MobiDB-lite"/>
    </source>
</evidence>
<feature type="compositionally biased region" description="Basic residues" evidence="1">
    <location>
        <begin position="26"/>
        <end position="39"/>
    </location>
</feature>
<dbReference type="InParanoid" id="A0A1D6P0V0"/>
<reference evidence="2" key="1">
    <citation type="submission" date="2015-12" db="EMBL/GenBank/DDBJ databases">
        <title>Update maize B73 reference genome by single molecule sequencing technologies.</title>
        <authorList>
            <consortium name="Maize Genome Sequencing Project"/>
            <person name="Ware D."/>
        </authorList>
    </citation>
    <scope>NUCLEOTIDE SEQUENCE</scope>
    <source>
        <tissue evidence="2">Seedling</tissue>
    </source>
</reference>
<dbReference type="AlphaFoldDB" id="A0A1D6P0V0"/>
<feature type="compositionally biased region" description="Low complexity" evidence="1">
    <location>
        <begin position="65"/>
        <end position="94"/>
    </location>
</feature>
<proteinExistence type="predicted"/>
<protein>
    <submittedName>
        <fullName evidence="2">Uncharacterized protein</fullName>
    </submittedName>
</protein>
<evidence type="ECO:0000313" key="2">
    <source>
        <dbReference type="EMBL" id="AQL03707.1"/>
    </source>
</evidence>
<gene>
    <name evidence="2" type="ORF">ZEAMMB73_Zm00001d046076</name>
</gene>